<name>Q671L9_9PHYC</name>
<protein>
    <submittedName>
        <fullName evidence="2">Uncharacterized protein</fullName>
    </submittedName>
</protein>
<accession>Q671L9</accession>
<reference evidence="2" key="1">
    <citation type="journal article" date="2004" name="Virology">
        <title>Genetic diversity in chlorella viruses flanking kcv, a gene that encodes a potassium ion channel protein.</title>
        <authorList>
            <person name="Kang M."/>
            <person name="Graves M."/>
            <person name="Mehmel M."/>
            <person name="Moroni A."/>
            <person name="Gazzarrini S."/>
            <person name="Thiel G."/>
            <person name="Gurnon J.R."/>
            <person name="Van Etten J.L."/>
        </authorList>
    </citation>
    <scope>NUCLEOTIDE SEQUENCE</scope>
    <source>
        <strain evidence="1">MA-1E</strain>
        <strain evidence="2">NY-2C</strain>
    </source>
</reference>
<evidence type="ECO:0000313" key="1">
    <source>
        <dbReference type="EMBL" id="AAU06277.1"/>
    </source>
</evidence>
<dbReference type="EMBL" id="AY577920">
    <property type="protein sequence ID" value="AAU06284.1"/>
    <property type="molecule type" value="Genomic_DNA"/>
</dbReference>
<evidence type="ECO:0000313" key="2">
    <source>
        <dbReference type="EMBL" id="AAU06284.1"/>
    </source>
</evidence>
<proteinExistence type="predicted"/>
<sequence length="150" mass="17265">MPIYPFEPAYKGVNPSLYNARKAKTAGQTGIMRTKERLNWQKKHLEQARRQHQQAVAAAQRYWKEHENHAARVNSIKRKIASATPAEKTRLKQNLKSAISNMSNSKRYAAVFRKRGGKYAEEIKKLSDHIHKNTMKLNAKVSAKAAKQRR</sequence>
<organism evidence="2">
    <name type="scientific">Chlorella virus</name>
    <dbReference type="NCBI Taxonomy" id="10507"/>
    <lineage>
        <taxon>Viruses</taxon>
        <taxon>Varidnaviria</taxon>
        <taxon>Bamfordvirae</taxon>
        <taxon>Nucleocytoviricota</taxon>
        <taxon>Megaviricetes</taxon>
        <taxon>Algavirales</taxon>
        <taxon>Phycodnaviridae</taxon>
        <taxon>Chlorovirus</taxon>
    </lineage>
</organism>
<dbReference type="EMBL" id="AY577915">
    <property type="protein sequence ID" value="AAU06277.1"/>
    <property type="molecule type" value="Genomic_DNA"/>
</dbReference>